<dbReference type="Gene3D" id="1.10.260.40">
    <property type="entry name" value="lambda repressor-like DNA-binding domains"/>
    <property type="match status" value="1"/>
</dbReference>
<dbReference type="GO" id="GO:0003677">
    <property type="term" value="F:DNA binding"/>
    <property type="evidence" value="ECO:0007669"/>
    <property type="project" value="UniProtKB-KW"/>
</dbReference>
<dbReference type="InterPro" id="IPR046335">
    <property type="entry name" value="LacI/GalR-like_sensor"/>
</dbReference>
<dbReference type="Proteomes" id="UP001500282">
    <property type="component" value="Unassembled WGS sequence"/>
</dbReference>
<dbReference type="InterPro" id="IPR000843">
    <property type="entry name" value="HTH_LacI"/>
</dbReference>
<dbReference type="Pfam" id="PF00356">
    <property type="entry name" value="LacI"/>
    <property type="match status" value="1"/>
</dbReference>
<accession>A0ABN1WJC7</accession>
<evidence type="ECO:0000313" key="6">
    <source>
        <dbReference type="Proteomes" id="UP001500282"/>
    </source>
</evidence>
<gene>
    <name evidence="5" type="ORF">GCM10009579_04320</name>
</gene>
<sequence>MTRPAHQSVTIVDVAEAAGVSKSTAGRALAGAAEVSARTRDNVVRVAAELGYRPNQVARSMITGTTETVGVVIPEMSNRFFSAALQSIARTIRKHDYELLVSSTEGEPALERRSVEVLSTKRVDGLIVAPVGGADADHLRRLTEIGTALVLLDRPAPKATSASLVSVNNIEASRLAVDHLIGLGHRHIGIISEARPDSAPAGATELEPTAHWPSTLRLAGYMRAMTDAGLTVRPGHIAHSAYSSAASYAAATRLLRATPPVTAIYCTDNVLSAGAFAALQDSGRDCPGEVSLIGFDDHEWAPLVRPRLTVVAQPTEVIGITAAEELLAAIADPTRQPATHLLPARLITRDSTAPPGRAAAGG</sequence>
<dbReference type="SMART" id="SM00354">
    <property type="entry name" value="HTH_LACI"/>
    <property type="match status" value="1"/>
</dbReference>
<reference evidence="5 6" key="1">
    <citation type="journal article" date="2019" name="Int. J. Syst. Evol. Microbiol.">
        <title>The Global Catalogue of Microorganisms (GCM) 10K type strain sequencing project: providing services to taxonomists for standard genome sequencing and annotation.</title>
        <authorList>
            <consortium name="The Broad Institute Genomics Platform"/>
            <consortium name="The Broad Institute Genome Sequencing Center for Infectious Disease"/>
            <person name="Wu L."/>
            <person name="Ma J."/>
        </authorList>
    </citation>
    <scope>NUCLEOTIDE SEQUENCE [LARGE SCALE GENOMIC DNA]</scope>
    <source>
        <strain evidence="5 6">JCM 11448</strain>
    </source>
</reference>
<dbReference type="InterPro" id="IPR028082">
    <property type="entry name" value="Peripla_BP_I"/>
</dbReference>
<evidence type="ECO:0000256" key="2">
    <source>
        <dbReference type="ARBA" id="ARBA00023125"/>
    </source>
</evidence>
<proteinExistence type="predicted"/>
<feature type="domain" description="HTH lacI-type" evidence="4">
    <location>
        <begin position="9"/>
        <end position="63"/>
    </location>
</feature>
<dbReference type="PANTHER" id="PTHR30146">
    <property type="entry name" value="LACI-RELATED TRANSCRIPTIONAL REPRESSOR"/>
    <property type="match status" value="1"/>
</dbReference>
<dbReference type="SUPFAM" id="SSF47413">
    <property type="entry name" value="lambda repressor-like DNA-binding domains"/>
    <property type="match status" value="1"/>
</dbReference>
<evidence type="ECO:0000259" key="4">
    <source>
        <dbReference type="PROSITE" id="PS50932"/>
    </source>
</evidence>
<keyword evidence="3" id="KW-0804">Transcription</keyword>
<dbReference type="CDD" id="cd06267">
    <property type="entry name" value="PBP1_LacI_sugar_binding-like"/>
    <property type="match status" value="1"/>
</dbReference>
<keyword evidence="1" id="KW-0805">Transcription regulation</keyword>
<evidence type="ECO:0000313" key="5">
    <source>
        <dbReference type="EMBL" id="GAA1249725.1"/>
    </source>
</evidence>
<dbReference type="SUPFAM" id="SSF53822">
    <property type="entry name" value="Periplasmic binding protein-like I"/>
    <property type="match status" value="1"/>
</dbReference>
<organism evidence="5 6">
    <name type="scientific">Streptomyces javensis</name>
    <dbReference type="NCBI Taxonomy" id="114698"/>
    <lineage>
        <taxon>Bacteria</taxon>
        <taxon>Bacillati</taxon>
        <taxon>Actinomycetota</taxon>
        <taxon>Actinomycetes</taxon>
        <taxon>Kitasatosporales</taxon>
        <taxon>Streptomycetaceae</taxon>
        <taxon>Streptomyces</taxon>
        <taxon>Streptomyces violaceusniger group</taxon>
    </lineage>
</organism>
<dbReference type="EMBL" id="BAAAIH010000001">
    <property type="protein sequence ID" value="GAA1249725.1"/>
    <property type="molecule type" value="Genomic_DNA"/>
</dbReference>
<keyword evidence="2 5" id="KW-0238">DNA-binding</keyword>
<dbReference type="InterPro" id="IPR010982">
    <property type="entry name" value="Lambda_DNA-bd_dom_sf"/>
</dbReference>
<name>A0ABN1WJC7_9ACTN</name>
<dbReference type="Pfam" id="PF13377">
    <property type="entry name" value="Peripla_BP_3"/>
    <property type="match status" value="1"/>
</dbReference>
<dbReference type="PROSITE" id="PS50932">
    <property type="entry name" value="HTH_LACI_2"/>
    <property type="match status" value="1"/>
</dbReference>
<evidence type="ECO:0000256" key="3">
    <source>
        <dbReference type="ARBA" id="ARBA00023163"/>
    </source>
</evidence>
<evidence type="ECO:0000256" key="1">
    <source>
        <dbReference type="ARBA" id="ARBA00023015"/>
    </source>
</evidence>
<dbReference type="CDD" id="cd01392">
    <property type="entry name" value="HTH_LacI"/>
    <property type="match status" value="1"/>
</dbReference>
<protein>
    <submittedName>
        <fullName evidence="5">LacI family DNA-binding transcriptional regulator</fullName>
    </submittedName>
</protein>
<dbReference type="PROSITE" id="PS00356">
    <property type="entry name" value="HTH_LACI_1"/>
    <property type="match status" value="1"/>
</dbReference>
<dbReference type="PANTHER" id="PTHR30146:SF109">
    <property type="entry name" value="HTH-TYPE TRANSCRIPTIONAL REGULATOR GALS"/>
    <property type="match status" value="1"/>
</dbReference>
<dbReference type="Gene3D" id="3.40.50.2300">
    <property type="match status" value="2"/>
</dbReference>
<keyword evidence="6" id="KW-1185">Reference proteome</keyword>
<comment type="caution">
    <text evidence="5">The sequence shown here is derived from an EMBL/GenBank/DDBJ whole genome shotgun (WGS) entry which is preliminary data.</text>
</comment>